<evidence type="ECO:0000313" key="2">
    <source>
        <dbReference type="EMBL" id="ASP37640.1"/>
    </source>
</evidence>
<dbReference type="Proteomes" id="UP000202440">
    <property type="component" value="Chromosome"/>
</dbReference>
<proteinExistence type="predicted"/>
<dbReference type="PANTHER" id="PTHR43792">
    <property type="entry name" value="GNAT FAMILY, PUTATIVE (AFU_ORTHOLOGUE AFUA_3G00765)-RELATED-RELATED"/>
    <property type="match status" value="1"/>
</dbReference>
<dbReference type="Gene3D" id="3.40.630.30">
    <property type="match status" value="1"/>
</dbReference>
<dbReference type="InterPro" id="IPR016181">
    <property type="entry name" value="Acyl_CoA_acyltransferase"/>
</dbReference>
<organism evidence="2 3">
    <name type="scientific">Bacterioplanes sanyensis</name>
    <dbReference type="NCBI Taxonomy" id="1249553"/>
    <lineage>
        <taxon>Bacteria</taxon>
        <taxon>Pseudomonadati</taxon>
        <taxon>Pseudomonadota</taxon>
        <taxon>Gammaproteobacteria</taxon>
        <taxon>Oceanospirillales</taxon>
        <taxon>Oceanospirillaceae</taxon>
        <taxon>Bacterioplanes</taxon>
    </lineage>
</organism>
<gene>
    <name evidence="2" type="ORF">CHH28_02670</name>
</gene>
<dbReference type="PANTHER" id="PTHR43792:SF1">
    <property type="entry name" value="N-ACETYLTRANSFERASE DOMAIN-CONTAINING PROTEIN"/>
    <property type="match status" value="1"/>
</dbReference>
<sequence length="106" mass="11592">MKQLLKTSGQLIGNISLVAINGDQAELGYWLGEPFWNQGYGSEAATALVEMAGTAMGIRTIIAEHLQSNPASGRLMQKIGMSYSHTLERPDRDGQLAKVDVYQLRL</sequence>
<dbReference type="AlphaFoldDB" id="A0A222FFU3"/>
<dbReference type="GO" id="GO:0016747">
    <property type="term" value="F:acyltransferase activity, transferring groups other than amino-acyl groups"/>
    <property type="evidence" value="ECO:0007669"/>
    <property type="project" value="InterPro"/>
</dbReference>
<dbReference type="RefSeq" id="WP_094058853.1">
    <property type="nucleotide sequence ID" value="NZ_CP022530.1"/>
</dbReference>
<accession>A0A222FFU3</accession>
<protein>
    <recommendedName>
        <fullName evidence="1">N-acetyltransferase domain-containing protein</fullName>
    </recommendedName>
</protein>
<name>A0A222FFU3_9GAMM</name>
<dbReference type="Pfam" id="PF13302">
    <property type="entry name" value="Acetyltransf_3"/>
    <property type="match status" value="1"/>
</dbReference>
<dbReference type="EMBL" id="CP022530">
    <property type="protein sequence ID" value="ASP37640.1"/>
    <property type="molecule type" value="Genomic_DNA"/>
</dbReference>
<evidence type="ECO:0000313" key="3">
    <source>
        <dbReference type="Proteomes" id="UP000202440"/>
    </source>
</evidence>
<dbReference type="InterPro" id="IPR051531">
    <property type="entry name" value="N-acetyltransferase"/>
</dbReference>
<feature type="domain" description="N-acetyltransferase" evidence="1">
    <location>
        <begin position="1"/>
        <end position="105"/>
    </location>
</feature>
<dbReference type="PROSITE" id="PS51186">
    <property type="entry name" value="GNAT"/>
    <property type="match status" value="1"/>
</dbReference>
<dbReference type="InterPro" id="IPR000182">
    <property type="entry name" value="GNAT_dom"/>
</dbReference>
<dbReference type="KEGG" id="bsan:CHH28_02670"/>
<reference evidence="2 3" key="1">
    <citation type="submission" date="2017-07" db="EMBL/GenBank/DDBJ databases">
        <title>Annotated genome sequence of Bacterioplanes sanyensis isolated from Red Sea.</title>
        <authorList>
            <person name="Rehman Z.U."/>
        </authorList>
    </citation>
    <scope>NUCLEOTIDE SEQUENCE [LARGE SCALE GENOMIC DNA]</scope>
    <source>
        <strain evidence="2 3">NV9</strain>
    </source>
</reference>
<dbReference type="SUPFAM" id="SSF55729">
    <property type="entry name" value="Acyl-CoA N-acyltransferases (Nat)"/>
    <property type="match status" value="1"/>
</dbReference>
<keyword evidence="3" id="KW-1185">Reference proteome</keyword>
<evidence type="ECO:0000259" key="1">
    <source>
        <dbReference type="PROSITE" id="PS51186"/>
    </source>
</evidence>
<dbReference type="OrthoDB" id="9801656at2"/>